<evidence type="ECO:0008006" key="4">
    <source>
        <dbReference type="Google" id="ProtNLM"/>
    </source>
</evidence>
<organism evidence="2 3">
    <name type="scientific">Acidithiobacillus ferrooxidans</name>
    <name type="common">Thiobacillus ferrooxidans</name>
    <dbReference type="NCBI Taxonomy" id="920"/>
    <lineage>
        <taxon>Bacteria</taxon>
        <taxon>Pseudomonadati</taxon>
        <taxon>Pseudomonadota</taxon>
        <taxon>Acidithiobacillia</taxon>
        <taxon>Acidithiobacillales</taxon>
        <taxon>Acidithiobacillaceae</taxon>
        <taxon>Acidithiobacillus</taxon>
    </lineage>
</organism>
<evidence type="ECO:0000313" key="3">
    <source>
        <dbReference type="Proteomes" id="UP000248886"/>
    </source>
</evidence>
<sequence length="98" mass="10348">MKGRKLLLLVVMAVALAGCASAGAIVPLNRDTYMVAASGGGGLRTFSHLESLALAKARDYCAGMNKRMVFVSVHNSGAPTWTPMESDVTFRCVTDQGQ</sequence>
<comment type="caution">
    <text evidence="2">The sequence shown here is derived from an EMBL/GenBank/DDBJ whole genome shotgun (WGS) entry which is preliminary data.</text>
</comment>
<gene>
    <name evidence="2" type="ORF">DN052_12135</name>
</gene>
<dbReference type="PROSITE" id="PS51257">
    <property type="entry name" value="PROKAR_LIPOPROTEIN"/>
    <property type="match status" value="1"/>
</dbReference>
<dbReference type="GeneID" id="65282171"/>
<dbReference type="AlphaFoldDB" id="A0A2W1KCL0"/>
<dbReference type="EMBL" id="QKQP01000006">
    <property type="protein sequence ID" value="PZD80255.1"/>
    <property type="molecule type" value="Genomic_DNA"/>
</dbReference>
<dbReference type="OrthoDB" id="5500241at2"/>
<proteinExistence type="predicted"/>
<name>A0A2W1KCL0_ACIFR</name>
<feature type="signal peptide" evidence="1">
    <location>
        <begin position="1"/>
        <end position="22"/>
    </location>
</feature>
<keyword evidence="1" id="KW-0732">Signal</keyword>
<protein>
    <recommendedName>
        <fullName evidence="4">Lipoprotein</fullName>
    </recommendedName>
</protein>
<dbReference type="RefSeq" id="WP_041646670.1">
    <property type="nucleotide sequence ID" value="NZ_AP025160.1"/>
</dbReference>
<evidence type="ECO:0000256" key="1">
    <source>
        <dbReference type="SAM" id="SignalP"/>
    </source>
</evidence>
<feature type="chain" id="PRO_5016062026" description="Lipoprotein" evidence="1">
    <location>
        <begin position="23"/>
        <end position="98"/>
    </location>
</feature>
<dbReference type="Proteomes" id="UP000248886">
    <property type="component" value="Unassembled WGS sequence"/>
</dbReference>
<accession>A0A2W1KCL0</accession>
<reference evidence="2 3" key="1">
    <citation type="submission" date="2018-06" db="EMBL/GenBank/DDBJ databases">
        <title>Draft sequence of Acidithiobacillus ferrooxidans CCM 4253.</title>
        <authorList>
            <person name="Moya-Beltran A."/>
            <person name="Castro M."/>
            <person name="Covarrubias P.C."/>
            <person name="Issotta F."/>
            <person name="Janiczek O."/>
            <person name="Mandl M."/>
            <person name="Kucera J."/>
            <person name="Quatrini R."/>
        </authorList>
    </citation>
    <scope>NUCLEOTIDE SEQUENCE [LARGE SCALE GENOMIC DNA]</scope>
    <source>
        <strain evidence="2 3">CCM 4253</strain>
    </source>
</reference>
<evidence type="ECO:0000313" key="2">
    <source>
        <dbReference type="EMBL" id="PZD80255.1"/>
    </source>
</evidence>